<accession>A0A9N8PGC4</accession>
<keyword evidence="3" id="KW-1185">Reference proteome</keyword>
<gene>
    <name evidence="2" type="ORF">AWRI4233_LOCUS4035</name>
</gene>
<evidence type="ECO:0000313" key="2">
    <source>
        <dbReference type="EMBL" id="CAD0093096.1"/>
    </source>
</evidence>
<evidence type="ECO:0000256" key="1">
    <source>
        <dbReference type="SAM" id="MobiDB-lite"/>
    </source>
</evidence>
<sequence length="110" mass="11633">MKMKSLKTTSLLEANTMKTTTRRERARRRLEFATRAPSDPFVANGTEDATSSAKSLRAKPPAGQPKKSPMEGHAASYKPIGPSSPKRLGQAAMGPPSAVPTTNSTGPALL</sequence>
<feature type="region of interest" description="Disordered" evidence="1">
    <location>
        <begin position="1"/>
        <end position="110"/>
    </location>
</feature>
<feature type="compositionally biased region" description="Polar residues" evidence="1">
    <location>
        <begin position="99"/>
        <end position="110"/>
    </location>
</feature>
<reference evidence="2" key="1">
    <citation type="submission" date="2020-06" db="EMBL/GenBank/DDBJ databases">
        <authorList>
            <person name="Onetto C."/>
        </authorList>
    </citation>
    <scope>NUCLEOTIDE SEQUENCE</scope>
</reference>
<name>A0A9N8PGC4_9PEZI</name>
<dbReference type="EMBL" id="CAIJEO010000005">
    <property type="protein sequence ID" value="CAD0093096.1"/>
    <property type="molecule type" value="Genomic_DNA"/>
</dbReference>
<protein>
    <submittedName>
        <fullName evidence="2">Uncharacterized protein</fullName>
    </submittedName>
</protein>
<comment type="caution">
    <text evidence="2">The sequence shown here is derived from an EMBL/GenBank/DDBJ whole genome shotgun (WGS) entry which is preliminary data.</text>
</comment>
<dbReference type="AlphaFoldDB" id="A0A9N8PGC4"/>
<proteinExistence type="predicted"/>
<feature type="compositionally biased region" description="Polar residues" evidence="1">
    <location>
        <begin position="1"/>
        <end position="18"/>
    </location>
</feature>
<evidence type="ECO:0000313" key="3">
    <source>
        <dbReference type="Proteomes" id="UP000714618"/>
    </source>
</evidence>
<dbReference type="Proteomes" id="UP000714618">
    <property type="component" value="Unassembled WGS sequence"/>
</dbReference>
<organism evidence="2 3">
    <name type="scientific">Aureobasidium mustum</name>
    <dbReference type="NCBI Taxonomy" id="2773714"/>
    <lineage>
        <taxon>Eukaryota</taxon>
        <taxon>Fungi</taxon>
        <taxon>Dikarya</taxon>
        <taxon>Ascomycota</taxon>
        <taxon>Pezizomycotina</taxon>
        <taxon>Dothideomycetes</taxon>
        <taxon>Dothideomycetidae</taxon>
        <taxon>Dothideales</taxon>
        <taxon>Saccotheciaceae</taxon>
        <taxon>Aureobasidium</taxon>
    </lineage>
</organism>